<evidence type="ECO:0000259" key="2">
    <source>
        <dbReference type="PROSITE" id="PS50878"/>
    </source>
</evidence>
<dbReference type="GO" id="GO:0007508">
    <property type="term" value="P:larval heart development"/>
    <property type="evidence" value="ECO:0007669"/>
    <property type="project" value="TreeGrafter"/>
</dbReference>
<dbReference type="SUPFAM" id="SSF56219">
    <property type="entry name" value="DNase I-like"/>
    <property type="match status" value="1"/>
</dbReference>
<evidence type="ECO:0000313" key="4">
    <source>
        <dbReference type="Proteomes" id="UP001497623"/>
    </source>
</evidence>
<name>A0AAV2SFD6_MEGNR</name>
<dbReference type="EMBL" id="CAXKWB010068696">
    <property type="protein sequence ID" value="CAL4192291.1"/>
    <property type="molecule type" value="Genomic_DNA"/>
</dbReference>
<dbReference type="Proteomes" id="UP001497623">
    <property type="component" value="Unassembled WGS sequence"/>
</dbReference>
<keyword evidence="4" id="KW-1185">Reference proteome</keyword>
<dbReference type="SUPFAM" id="SSF56672">
    <property type="entry name" value="DNA/RNA polymerases"/>
    <property type="match status" value="1"/>
</dbReference>
<dbReference type="GO" id="GO:0031012">
    <property type="term" value="C:extracellular matrix"/>
    <property type="evidence" value="ECO:0007669"/>
    <property type="project" value="TreeGrafter"/>
</dbReference>
<feature type="coiled-coil region" evidence="1">
    <location>
        <begin position="329"/>
        <end position="372"/>
    </location>
</feature>
<evidence type="ECO:0000313" key="3">
    <source>
        <dbReference type="EMBL" id="CAL4192291.1"/>
    </source>
</evidence>
<feature type="domain" description="Reverse transcriptase" evidence="2">
    <location>
        <begin position="504"/>
        <end position="622"/>
    </location>
</feature>
<dbReference type="CDD" id="cd01650">
    <property type="entry name" value="RT_nLTR_like"/>
    <property type="match status" value="1"/>
</dbReference>
<dbReference type="PROSITE" id="PS50878">
    <property type="entry name" value="RT_POL"/>
    <property type="match status" value="1"/>
</dbReference>
<dbReference type="GO" id="GO:0071897">
    <property type="term" value="P:DNA biosynthetic process"/>
    <property type="evidence" value="ECO:0007669"/>
    <property type="project" value="UniProtKB-ARBA"/>
</dbReference>
<organism evidence="3 4">
    <name type="scientific">Meganyctiphanes norvegica</name>
    <name type="common">Northern krill</name>
    <name type="synonym">Thysanopoda norvegica</name>
    <dbReference type="NCBI Taxonomy" id="48144"/>
    <lineage>
        <taxon>Eukaryota</taxon>
        <taxon>Metazoa</taxon>
        <taxon>Ecdysozoa</taxon>
        <taxon>Arthropoda</taxon>
        <taxon>Crustacea</taxon>
        <taxon>Multicrustacea</taxon>
        <taxon>Malacostraca</taxon>
        <taxon>Eumalacostraca</taxon>
        <taxon>Eucarida</taxon>
        <taxon>Euphausiacea</taxon>
        <taxon>Euphausiidae</taxon>
        <taxon>Meganyctiphanes</taxon>
    </lineage>
</organism>
<dbReference type="AlphaFoldDB" id="A0AAV2SFD6"/>
<dbReference type="InterPro" id="IPR000477">
    <property type="entry name" value="RT_dom"/>
</dbReference>
<dbReference type="InterPro" id="IPR005135">
    <property type="entry name" value="Endo/exonuclease/phosphatase"/>
</dbReference>
<comment type="caution">
    <text evidence="3">The sequence shown here is derived from an EMBL/GenBank/DDBJ whole genome shotgun (WGS) entry which is preliminary data.</text>
</comment>
<keyword evidence="1" id="KW-0175">Coiled coil</keyword>
<reference evidence="3 4" key="1">
    <citation type="submission" date="2024-05" db="EMBL/GenBank/DDBJ databases">
        <authorList>
            <person name="Wallberg A."/>
        </authorList>
    </citation>
    <scope>NUCLEOTIDE SEQUENCE [LARGE SCALE GENOMIC DNA]</scope>
</reference>
<dbReference type="GO" id="GO:0003824">
    <property type="term" value="F:catalytic activity"/>
    <property type="evidence" value="ECO:0007669"/>
    <property type="project" value="InterPro"/>
</dbReference>
<dbReference type="InterPro" id="IPR043502">
    <property type="entry name" value="DNA/RNA_pol_sf"/>
</dbReference>
<dbReference type="Gene3D" id="3.60.10.10">
    <property type="entry name" value="Endonuclease/exonuclease/phosphatase"/>
    <property type="match status" value="1"/>
</dbReference>
<accession>A0AAV2SFD6</accession>
<evidence type="ECO:0000256" key="1">
    <source>
        <dbReference type="SAM" id="Coils"/>
    </source>
</evidence>
<dbReference type="Pfam" id="PF00078">
    <property type="entry name" value="RVT_1"/>
    <property type="match status" value="1"/>
</dbReference>
<dbReference type="Pfam" id="PF14529">
    <property type="entry name" value="Exo_endo_phos_2"/>
    <property type="match status" value="1"/>
</dbReference>
<dbReference type="PANTHER" id="PTHR33395:SF22">
    <property type="entry name" value="REVERSE TRANSCRIPTASE DOMAIN-CONTAINING PROTEIN"/>
    <property type="match status" value="1"/>
</dbReference>
<dbReference type="PANTHER" id="PTHR33395">
    <property type="entry name" value="TRANSCRIPTASE, PUTATIVE-RELATED-RELATED"/>
    <property type="match status" value="1"/>
</dbReference>
<proteinExistence type="predicted"/>
<gene>
    <name evidence="3" type="ORF">MNOR_LOCUS36722</name>
</gene>
<dbReference type="InterPro" id="IPR036691">
    <property type="entry name" value="Endo/exonu/phosph_ase_sf"/>
</dbReference>
<sequence length="622" mass="72925">MQNIQGLVTEKSKKKIEYMKEYTKEEKILLMNYTETWLNDTIKEDADIEGYKIFRRDRKKRNKKRGVAIYVNDKIEANLIDELSHNKCEMIAIHIPELQTVNIVVYRPPDTTSTDFEPILNKIQDIYKKLEKPDPTIILSGDFNFHFVKWIRMSDNSCVWGYKKDRPGSSIEREQFEKLMSVCEDQCLLQMIEEPTREKNTLDLVFSNEPKLATMLEVSKSALSDHDRVEICTNYITDEQLENSIINEKNGLVDKTKNDILRQLNFHMISINWKDINEEIEMVPWEEMLDNKDAIESSEIIEKEIIKICLKHVQKKGHKKGNSKIPRERKKLLNRIKMLKREKHRAYSNEKKRKLDDKIVETEENLLEHKRIEKLDNEKKAIDCMKENPKMFYAYINKQKNRKNEIGPFKINNEYIYEGHEICNSLKKEYLSQFTKKSKKEDIELFNIVNNDDLSDIDFGEEEIQKAIDELDENSSAGPDGIPAILLKKTKETISKPLKILMRKSIDDCSIADTYKLAYVTPIHKGGSRQKPEQYRPVSLTSHVMKVFERVVKKRIMEHLTENQAFNKGQHGFVPGRSTQTQLLSHYGDVYDAIVSNGRLDTVYLDFAKAFDKVDHDTLLEK</sequence>
<dbReference type="GO" id="GO:0061343">
    <property type="term" value="P:cell adhesion involved in heart morphogenesis"/>
    <property type="evidence" value="ECO:0007669"/>
    <property type="project" value="TreeGrafter"/>
</dbReference>
<protein>
    <recommendedName>
        <fullName evidence="2">Reverse transcriptase domain-containing protein</fullName>
    </recommendedName>
</protein>